<evidence type="ECO:0000313" key="2">
    <source>
        <dbReference type="EMBL" id="GFB30347.1"/>
    </source>
</evidence>
<comment type="caution">
    <text evidence="2">The sequence shown here is derived from an EMBL/GenBank/DDBJ whole genome shotgun (WGS) entry which is preliminary data.</text>
</comment>
<name>A0A699LAC0_TANCI</name>
<accession>A0A699LAC0</accession>
<dbReference type="EMBL" id="BKCJ010597301">
    <property type="protein sequence ID" value="GFB30347.1"/>
    <property type="molecule type" value="Genomic_DNA"/>
</dbReference>
<feature type="non-terminal residue" evidence="2">
    <location>
        <position position="1"/>
    </location>
</feature>
<sequence length="141" mass="16156">SYPDDPSMPHLEDIYASPSAGIFTSSSYDDEGVVTDFNNLETTVNTRSKVHKNSEARALVWVFVDLPFGKKASGTKWVYRNKKDERGVIVRNKARLFAKGHRQEDKIHYDEVFAHVTRIEAIRIFLAFASDLLLLLYYISK</sequence>
<dbReference type="InterPro" id="IPR013103">
    <property type="entry name" value="RVT_2"/>
</dbReference>
<gene>
    <name evidence="2" type="ORF">Tci_702318</name>
</gene>
<dbReference type="AlphaFoldDB" id="A0A699LAC0"/>
<proteinExistence type="predicted"/>
<evidence type="ECO:0000259" key="1">
    <source>
        <dbReference type="Pfam" id="PF07727"/>
    </source>
</evidence>
<organism evidence="2">
    <name type="scientific">Tanacetum cinerariifolium</name>
    <name type="common">Dalmatian daisy</name>
    <name type="synonym">Chrysanthemum cinerariifolium</name>
    <dbReference type="NCBI Taxonomy" id="118510"/>
    <lineage>
        <taxon>Eukaryota</taxon>
        <taxon>Viridiplantae</taxon>
        <taxon>Streptophyta</taxon>
        <taxon>Embryophyta</taxon>
        <taxon>Tracheophyta</taxon>
        <taxon>Spermatophyta</taxon>
        <taxon>Magnoliopsida</taxon>
        <taxon>eudicotyledons</taxon>
        <taxon>Gunneridae</taxon>
        <taxon>Pentapetalae</taxon>
        <taxon>asterids</taxon>
        <taxon>campanulids</taxon>
        <taxon>Asterales</taxon>
        <taxon>Asteraceae</taxon>
        <taxon>Asteroideae</taxon>
        <taxon>Anthemideae</taxon>
        <taxon>Anthemidinae</taxon>
        <taxon>Tanacetum</taxon>
    </lineage>
</organism>
<protein>
    <submittedName>
        <fullName evidence="2">Copia protein</fullName>
    </submittedName>
</protein>
<dbReference type="Pfam" id="PF07727">
    <property type="entry name" value="RVT_2"/>
    <property type="match status" value="1"/>
</dbReference>
<reference evidence="2" key="1">
    <citation type="journal article" date="2019" name="Sci. Rep.">
        <title>Draft genome of Tanacetum cinerariifolium, the natural source of mosquito coil.</title>
        <authorList>
            <person name="Yamashiro T."/>
            <person name="Shiraishi A."/>
            <person name="Satake H."/>
            <person name="Nakayama K."/>
        </authorList>
    </citation>
    <scope>NUCLEOTIDE SEQUENCE</scope>
</reference>
<feature type="domain" description="Reverse transcriptase Ty1/copia-type" evidence="1">
    <location>
        <begin position="60"/>
        <end position="130"/>
    </location>
</feature>